<protein>
    <submittedName>
        <fullName evidence="1">Uncharacterized protein</fullName>
    </submittedName>
</protein>
<proteinExistence type="predicted"/>
<accession>A0A3P7J3M3</accession>
<evidence type="ECO:0000313" key="2">
    <source>
        <dbReference type="Proteomes" id="UP000270094"/>
    </source>
</evidence>
<reference evidence="1 2" key="1">
    <citation type="submission" date="2018-11" db="EMBL/GenBank/DDBJ databases">
        <authorList>
            <consortium name="Pathogen Informatics"/>
        </authorList>
    </citation>
    <scope>NUCLEOTIDE SEQUENCE [LARGE SCALE GENOMIC DNA]</scope>
</reference>
<dbReference type="Proteomes" id="UP000270094">
    <property type="component" value="Unassembled WGS sequence"/>
</dbReference>
<organism evidence="1 2">
    <name type="scientific">Strongylus vulgaris</name>
    <name type="common">Blood worm</name>
    <dbReference type="NCBI Taxonomy" id="40348"/>
    <lineage>
        <taxon>Eukaryota</taxon>
        <taxon>Metazoa</taxon>
        <taxon>Ecdysozoa</taxon>
        <taxon>Nematoda</taxon>
        <taxon>Chromadorea</taxon>
        <taxon>Rhabditida</taxon>
        <taxon>Rhabditina</taxon>
        <taxon>Rhabditomorpha</taxon>
        <taxon>Strongyloidea</taxon>
        <taxon>Strongylidae</taxon>
        <taxon>Strongylus</taxon>
    </lineage>
</organism>
<sequence length="74" mass="7984">MEAEVTMAEVMTRTKDLGIHMITHTNTAIPMGINMAQTACLITIGIGLGPRPSTVIASEQGYNCTHEQYCPCCL</sequence>
<keyword evidence="2" id="KW-1185">Reference proteome</keyword>
<gene>
    <name evidence="1" type="ORF">SVUK_LOCUS14789</name>
</gene>
<evidence type="ECO:0000313" key="1">
    <source>
        <dbReference type="EMBL" id="VDM79791.1"/>
    </source>
</evidence>
<name>A0A3P7J3M3_STRVU</name>
<dbReference type="AlphaFoldDB" id="A0A3P7J3M3"/>
<dbReference type="EMBL" id="UYYB01106366">
    <property type="protein sequence ID" value="VDM79791.1"/>
    <property type="molecule type" value="Genomic_DNA"/>
</dbReference>